<name>A0A0C2BIK3_9BURK</name>
<evidence type="ECO:0000313" key="2">
    <source>
        <dbReference type="Proteomes" id="UP000031572"/>
    </source>
</evidence>
<keyword evidence="2" id="KW-1185">Reference proteome</keyword>
<accession>A0A0C2BIK3</accession>
<dbReference type="Proteomes" id="UP000031572">
    <property type="component" value="Unassembled WGS sequence"/>
</dbReference>
<protein>
    <submittedName>
        <fullName evidence="1">Uncharacterized protein</fullName>
    </submittedName>
</protein>
<gene>
    <name evidence="1" type="ORF">TSA66_09980</name>
</gene>
<reference evidence="1 2" key="1">
    <citation type="submission" date="2014-12" db="EMBL/GenBank/DDBJ databases">
        <title>Denitrispirillum autotrophicum gen. nov., sp. nov., Denitrifying, Facultatively Autotrophic Bacteria Isolated from Rice Paddy Soil.</title>
        <authorList>
            <person name="Ishii S."/>
            <person name="Ashida N."/>
            <person name="Ohno H."/>
            <person name="Otsuka S."/>
            <person name="Yokota A."/>
            <person name="Senoo K."/>
        </authorList>
    </citation>
    <scope>NUCLEOTIDE SEQUENCE [LARGE SCALE GENOMIC DNA]</scope>
    <source>
        <strain evidence="1 2">TSA66</strain>
    </source>
</reference>
<organism evidence="1 2">
    <name type="scientific">Noviherbaspirillum autotrophicum</name>
    <dbReference type="NCBI Taxonomy" id="709839"/>
    <lineage>
        <taxon>Bacteria</taxon>
        <taxon>Pseudomonadati</taxon>
        <taxon>Pseudomonadota</taxon>
        <taxon>Betaproteobacteria</taxon>
        <taxon>Burkholderiales</taxon>
        <taxon>Oxalobacteraceae</taxon>
        <taxon>Noviherbaspirillum</taxon>
    </lineage>
</organism>
<comment type="caution">
    <text evidence="1">The sequence shown here is derived from an EMBL/GenBank/DDBJ whole genome shotgun (WGS) entry which is preliminary data.</text>
</comment>
<proteinExistence type="predicted"/>
<dbReference type="EMBL" id="JWJG01000028">
    <property type="protein sequence ID" value="KIF81060.1"/>
    <property type="molecule type" value="Genomic_DNA"/>
</dbReference>
<dbReference type="AlphaFoldDB" id="A0A0C2BIK3"/>
<sequence>MARRQQVLRRNGSYMRFGGLARQYAIPLSMPRFAAAGHHLAVTYLSLASPQVQRWSGMAGKTKKNLFGRSIFVA</sequence>
<evidence type="ECO:0000313" key="1">
    <source>
        <dbReference type="EMBL" id="KIF81060.1"/>
    </source>
</evidence>